<dbReference type="InterPro" id="IPR023035">
    <property type="entry name" value="Ribosomal_uS9_bac/plastid"/>
</dbReference>
<dbReference type="STRING" id="1162668.LFE_2155"/>
<dbReference type="GO" id="GO:0003735">
    <property type="term" value="F:structural constituent of ribosome"/>
    <property type="evidence" value="ECO:0007669"/>
    <property type="project" value="InterPro"/>
</dbReference>
<dbReference type="GO" id="GO:0005737">
    <property type="term" value="C:cytoplasm"/>
    <property type="evidence" value="ECO:0007669"/>
    <property type="project" value="UniProtKB-ARBA"/>
</dbReference>
<comment type="similarity">
    <text evidence="1 5 6">Belongs to the universal ribosomal protein uS9 family.</text>
</comment>
<reference evidence="8 9" key="1">
    <citation type="journal article" date="2012" name="J. Bacteriol.">
        <title>Complete Genome Sequence of Leptospirillum ferrooxidans Strain C2-3, Isolated from a Fresh Volcanic Ash Deposit on the Island of Miyake, Japan.</title>
        <authorList>
            <person name="Fujimura R."/>
            <person name="Sato Y."/>
            <person name="Nishizawa T."/>
            <person name="Oshima K."/>
            <person name="Kim S.-W."/>
            <person name="Hattori M."/>
            <person name="Kamijo T."/>
            <person name="Ohta H."/>
        </authorList>
    </citation>
    <scope>NUCLEOTIDE SEQUENCE [LARGE SCALE GENOMIC DNA]</scope>
    <source>
        <strain evidence="8 9">C2-3</strain>
    </source>
</reference>
<keyword evidence="3 5" id="KW-0687">Ribonucleoprotein</keyword>
<evidence type="ECO:0000256" key="5">
    <source>
        <dbReference type="HAMAP-Rule" id="MF_00532"/>
    </source>
</evidence>
<dbReference type="PANTHER" id="PTHR21569">
    <property type="entry name" value="RIBOSOMAL PROTEIN S9"/>
    <property type="match status" value="1"/>
</dbReference>
<dbReference type="PANTHER" id="PTHR21569:SF1">
    <property type="entry name" value="SMALL RIBOSOMAL SUBUNIT PROTEIN US9M"/>
    <property type="match status" value="1"/>
</dbReference>
<dbReference type="InterPro" id="IPR020574">
    <property type="entry name" value="Ribosomal_uS9_CS"/>
</dbReference>
<dbReference type="KEGG" id="lfc:LFE_2155"/>
<feature type="compositionally biased region" description="Basic and acidic residues" evidence="7">
    <location>
        <begin position="1"/>
        <end position="18"/>
    </location>
</feature>
<accession>I0IRC9</accession>
<dbReference type="PROSITE" id="PS00360">
    <property type="entry name" value="RIBOSOMAL_S9"/>
    <property type="match status" value="1"/>
</dbReference>
<dbReference type="eggNOG" id="COG0103">
    <property type="taxonomic scope" value="Bacteria"/>
</dbReference>
<dbReference type="InterPro" id="IPR014721">
    <property type="entry name" value="Ribsml_uS5_D2-typ_fold_subgr"/>
</dbReference>
<evidence type="ECO:0000313" key="8">
    <source>
        <dbReference type="EMBL" id="BAM07828.1"/>
    </source>
</evidence>
<organism evidence="8 9">
    <name type="scientific">Leptospirillum ferrooxidans (strain C2-3)</name>
    <dbReference type="NCBI Taxonomy" id="1162668"/>
    <lineage>
        <taxon>Bacteria</taxon>
        <taxon>Pseudomonadati</taxon>
        <taxon>Nitrospirota</taxon>
        <taxon>Nitrospiria</taxon>
        <taxon>Nitrospirales</taxon>
        <taxon>Nitrospiraceae</taxon>
        <taxon>Leptospirillum</taxon>
    </lineage>
</organism>
<dbReference type="AlphaFoldDB" id="I0IRC9"/>
<evidence type="ECO:0000256" key="1">
    <source>
        <dbReference type="ARBA" id="ARBA00005251"/>
    </source>
</evidence>
<sequence length="143" mass="16278">MEREHKERESKDQMDEGRGNATGKRKCAIARVRIQAGSGNILINDRPLEEYFPRLLWSSQVKAPLEITQMGGKLDIFARVSGGGLTGQAEALRHGISRALLEINPELREALKKEGFLTRDARIKERKKYGQKGARKRFQFSKR</sequence>
<dbReference type="Pfam" id="PF00380">
    <property type="entry name" value="Ribosomal_S9"/>
    <property type="match status" value="1"/>
</dbReference>
<evidence type="ECO:0000256" key="2">
    <source>
        <dbReference type="ARBA" id="ARBA00022980"/>
    </source>
</evidence>
<dbReference type="HAMAP" id="MF_00532_B">
    <property type="entry name" value="Ribosomal_uS9_B"/>
    <property type="match status" value="1"/>
</dbReference>
<dbReference type="InterPro" id="IPR000754">
    <property type="entry name" value="Ribosomal_uS9"/>
</dbReference>
<name>I0IRC9_LEPFC</name>
<evidence type="ECO:0000256" key="3">
    <source>
        <dbReference type="ARBA" id="ARBA00023274"/>
    </source>
</evidence>
<proteinExistence type="inferred from homology"/>
<dbReference type="Proteomes" id="UP000007382">
    <property type="component" value="Chromosome"/>
</dbReference>
<evidence type="ECO:0000313" key="9">
    <source>
        <dbReference type="Proteomes" id="UP000007382"/>
    </source>
</evidence>
<evidence type="ECO:0000256" key="6">
    <source>
        <dbReference type="RuleBase" id="RU003815"/>
    </source>
</evidence>
<dbReference type="GO" id="GO:0003723">
    <property type="term" value="F:RNA binding"/>
    <property type="evidence" value="ECO:0007669"/>
    <property type="project" value="TreeGrafter"/>
</dbReference>
<dbReference type="EMBL" id="AP012342">
    <property type="protein sequence ID" value="BAM07828.1"/>
    <property type="molecule type" value="Genomic_DNA"/>
</dbReference>
<reference evidence="9" key="2">
    <citation type="submission" date="2012-03" db="EMBL/GenBank/DDBJ databases">
        <title>The complete genome sequence of the pioneer microbe on fresh volcanic deposit, Leptospirillum ferrooxidans strain C2-3.</title>
        <authorList>
            <person name="Fujimura R."/>
            <person name="Sato Y."/>
            <person name="Nishizawa T."/>
            <person name="Nanba K."/>
            <person name="Oshima K."/>
            <person name="Hattori M."/>
            <person name="Kamijo T."/>
            <person name="Ohta H."/>
        </authorList>
    </citation>
    <scope>NUCLEOTIDE SEQUENCE [LARGE SCALE GENOMIC DNA]</scope>
    <source>
        <strain evidence="9">C2-3</strain>
    </source>
</reference>
<evidence type="ECO:0000256" key="4">
    <source>
        <dbReference type="ARBA" id="ARBA00035259"/>
    </source>
</evidence>
<keyword evidence="2 5" id="KW-0689">Ribosomal protein</keyword>
<evidence type="ECO:0000256" key="7">
    <source>
        <dbReference type="SAM" id="MobiDB-lite"/>
    </source>
</evidence>
<dbReference type="NCBIfam" id="NF001099">
    <property type="entry name" value="PRK00132.1"/>
    <property type="match status" value="1"/>
</dbReference>
<dbReference type="GO" id="GO:0015935">
    <property type="term" value="C:small ribosomal subunit"/>
    <property type="evidence" value="ECO:0007669"/>
    <property type="project" value="UniProtKB-ARBA"/>
</dbReference>
<keyword evidence="9" id="KW-1185">Reference proteome</keyword>
<protein>
    <recommendedName>
        <fullName evidence="4 5">Small ribosomal subunit protein uS9</fullName>
    </recommendedName>
</protein>
<dbReference type="GO" id="GO:0006412">
    <property type="term" value="P:translation"/>
    <property type="evidence" value="ECO:0007669"/>
    <property type="project" value="UniProtKB-UniRule"/>
</dbReference>
<feature type="region of interest" description="Disordered" evidence="7">
    <location>
        <begin position="1"/>
        <end position="22"/>
    </location>
</feature>
<dbReference type="HOGENOM" id="CLU_046483_2_1_0"/>
<dbReference type="Gene3D" id="3.30.230.10">
    <property type="match status" value="1"/>
</dbReference>
<dbReference type="InterPro" id="IPR020568">
    <property type="entry name" value="Ribosomal_Su5_D2-typ_SF"/>
</dbReference>
<dbReference type="FunFam" id="3.30.230.10:FF:000001">
    <property type="entry name" value="30S ribosomal protein S9"/>
    <property type="match status" value="1"/>
</dbReference>
<dbReference type="PATRIC" id="fig|1162668.3.peg.2553"/>
<gene>
    <name evidence="5" type="primary">rpsI</name>
    <name evidence="8" type="ordered locus">LFE_2155</name>
</gene>
<dbReference type="SUPFAM" id="SSF54211">
    <property type="entry name" value="Ribosomal protein S5 domain 2-like"/>
    <property type="match status" value="1"/>
</dbReference>